<dbReference type="GO" id="GO:0022857">
    <property type="term" value="F:transmembrane transporter activity"/>
    <property type="evidence" value="ECO:0007669"/>
    <property type="project" value="InterPro"/>
</dbReference>
<feature type="transmembrane region" description="Helical" evidence="11">
    <location>
        <begin position="205"/>
        <end position="225"/>
    </location>
</feature>
<keyword evidence="3" id="KW-0813">Transport</keyword>
<evidence type="ECO:0000256" key="7">
    <source>
        <dbReference type="ARBA" id="ARBA00023136"/>
    </source>
</evidence>
<dbReference type="SUPFAM" id="SSF81345">
    <property type="entry name" value="ABC transporter involved in vitamin B12 uptake, BtuC"/>
    <property type="match status" value="1"/>
</dbReference>
<organism evidence="12 13">
    <name type="scientific">Methanoplanus limicola DSM 2279</name>
    <dbReference type="NCBI Taxonomy" id="937775"/>
    <lineage>
        <taxon>Archaea</taxon>
        <taxon>Methanobacteriati</taxon>
        <taxon>Methanobacteriota</taxon>
        <taxon>Stenosarchaea group</taxon>
        <taxon>Methanomicrobia</taxon>
        <taxon>Methanomicrobiales</taxon>
        <taxon>Methanomicrobiaceae</taxon>
        <taxon>Methanoplanus</taxon>
    </lineage>
</organism>
<dbReference type="HOGENOM" id="CLU_013016_0_0_2"/>
<evidence type="ECO:0000313" key="12">
    <source>
        <dbReference type="EMBL" id="EHQ36391.1"/>
    </source>
</evidence>
<name>H1Z246_9EURY</name>
<evidence type="ECO:0000313" key="13">
    <source>
        <dbReference type="Proteomes" id="UP000005741"/>
    </source>
</evidence>
<keyword evidence="5 11" id="KW-0812">Transmembrane</keyword>
<comment type="function">
    <text evidence="8">Required for corrinoid utilization. Probably part of the ABC transporter complex BtuCDF involved in cobalamin (vitamin B12) import. Probably involved in the translocation of the substrate across the membrane.</text>
</comment>
<evidence type="ECO:0000256" key="9">
    <source>
        <dbReference type="ARBA" id="ARBA00064420"/>
    </source>
</evidence>
<keyword evidence="6 11" id="KW-1133">Transmembrane helix</keyword>
<dbReference type="STRING" id="937775.Metlim_2337"/>
<dbReference type="PATRIC" id="fig|937775.9.peg.2641"/>
<reference evidence="12 13" key="1">
    <citation type="submission" date="2011-10" db="EMBL/GenBank/DDBJ databases">
        <title>The Improved High-Quality Draft genome of Methanoplanus limicola DSM 2279.</title>
        <authorList>
            <consortium name="US DOE Joint Genome Institute (JGI-PGF)"/>
            <person name="Lucas S."/>
            <person name="Copeland A."/>
            <person name="Lapidus A."/>
            <person name="Glavina del Rio T."/>
            <person name="Dalin E."/>
            <person name="Tice H."/>
            <person name="Bruce D."/>
            <person name="Goodwin L."/>
            <person name="Pitluck S."/>
            <person name="Peters L."/>
            <person name="Mikhailova N."/>
            <person name="Lu M."/>
            <person name="Kyrpides N."/>
            <person name="Mavromatis K."/>
            <person name="Ivanova N."/>
            <person name="Markowitz V."/>
            <person name="Cheng J.-F."/>
            <person name="Hugenholtz P."/>
            <person name="Woyke T."/>
            <person name="Wu D."/>
            <person name="Wirth R."/>
            <person name="Brambilla E.-M."/>
            <person name="Klenk H.-P."/>
            <person name="Eisen J.A."/>
        </authorList>
    </citation>
    <scope>NUCLEOTIDE SEQUENCE [LARGE SCALE GENOMIC DNA]</scope>
    <source>
        <strain evidence="12 13">DSM 2279</strain>
    </source>
</reference>
<dbReference type="Gene3D" id="1.10.3470.10">
    <property type="entry name" value="ABC transporter involved in vitamin B12 uptake, BtuC"/>
    <property type="match status" value="1"/>
</dbReference>
<feature type="transmembrane region" description="Helical" evidence="11">
    <location>
        <begin position="75"/>
        <end position="96"/>
    </location>
</feature>
<comment type="subcellular location">
    <subcellularLocation>
        <location evidence="1">Cell membrane</location>
        <topology evidence="1">Multi-pass membrane protein</topology>
    </subcellularLocation>
</comment>
<dbReference type="Pfam" id="PF01032">
    <property type="entry name" value="FecCD"/>
    <property type="match status" value="1"/>
</dbReference>
<dbReference type="PANTHER" id="PTHR30472:SF25">
    <property type="entry name" value="ABC TRANSPORTER PERMEASE PROTEIN MJ0876-RELATED"/>
    <property type="match status" value="1"/>
</dbReference>
<dbReference type="OrthoDB" id="27848at2157"/>
<dbReference type="PANTHER" id="PTHR30472">
    <property type="entry name" value="FERRIC ENTEROBACTIN TRANSPORT SYSTEM PERMEASE PROTEIN"/>
    <property type="match status" value="1"/>
</dbReference>
<dbReference type="InterPro" id="IPR000522">
    <property type="entry name" value="ABC_transptr_permease_BtuC"/>
</dbReference>
<sequence>MEEISKGRYLKFIRKKIFFLLAIIIALVIVMGVSVTIGSYDMTIADVYSIIIYGILNPGTSTADLVVWNVRLPRILMGLLAGIGLGISGTVLQAVLKNPLASPFTLGISTSATFGASLAIILGAGIVGGSYIVVINAFIFTLISSFAIYSLAYAKRFTAGAIIMAGIAISYLFGAMTSFIQFIGTADALQQLVFWTMGSLGKANWLSIEIVTLILVVTIPVIMWYSMDLNVMGSGDEAAKSMGVDITRVRIVTMVLTALITAGIICFTGTIGFIGLVGPHICRMIIGADHRFLIPASGLMGGLILISADAFARAVFAPLVIPIGIMTAFIGVPFFIYLFIRRRGTFW</sequence>
<dbReference type="GO" id="GO:0033214">
    <property type="term" value="P:siderophore-iron import into cell"/>
    <property type="evidence" value="ECO:0007669"/>
    <property type="project" value="TreeGrafter"/>
</dbReference>
<dbReference type="InParanoid" id="H1Z246"/>
<evidence type="ECO:0000256" key="8">
    <source>
        <dbReference type="ARBA" id="ARBA00053891"/>
    </source>
</evidence>
<evidence type="ECO:0000256" key="1">
    <source>
        <dbReference type="ARBA" id="ARBA00004651"/>
    </source>
</evidence>
<comment type="subunit">
    <text evidence="9">The complex is composed of two ATP-binding proteins (BtuD), two transmembrane proteins (BtuC) and a solute-binding protein (BtuF).</text>
</comment>
<evidence type="ECO:0000256" key="5">
    <source>
        <dbReference type="ARBA" id="ARBA00022692"/>
    </source>
</evidence>
<feature type="transmembrane region" description="Helical" evidence="11">
    <location>
        <begin position="17"/>
        <end position="38"/>
    </location>
</feature>
<protein>
    <recommendedName>
        <fullName evidence="10">Cobalamin import system permease protein BtuC</fullName>
    </recommendedName>
</protein>
<feature type="transmembrane region" description="Helical" evidence="11">
    <location>
        <begin position="50"/>
        <end position="68"/>
    </location>
</feature>
<dbReference type="InterPro" id="IPR037294">
    <property type="entry name" value="ABC_BtuC-like"/>
</dbReference>
<dbReference type="FunFam" id="1.10.3470.10:FF:000001">
    <property type="entry name" value="Vitamin B12 ABC transporter permease BtuC"/>
    <property type="match status" value="1"/>
</dbReference>
<evidence type="ECO:0000256" key="3">
    <source>
        <dbReference type="ARBA" id="ARBA00022448"/>
    </source>
</evidence>
<comment type="similarity">
    <text evidence="2">Belongs to the binding-protein-dependent transport system permease family. FecCD subfamily.</text>
</comment>
<feature type="transmembrane region" description="Helical" evidence="11">
    <location>
        <begin position="290"/>
        <end position="308"/>
    </location>
</feature>
<evidence type="ECO:0000256" key="11">
    <source>
        <dbReference type="SAM" id="Phobius"/>
    </source>
</evidence>
<dbReference type="GO" id="GO:0005886">
    <property type="term" value="C:plasma membrane"/>
    <property type="evidence" value="ECO:0007669"/>
    <property type="project" value="UniProtKB-SubCell"/>
</dbReference>
<keyword evidence="13" id="KW-1185">Reference proteome</keyword>
<accession>H1Z246</accession>
<evidence type="ECO:0000256" key="2">
    <source>
        <dbReference type="ARBA" id="ARBA00007935"/>
    </source>
</evidence>
<evidence type="ECO:0000256" key="10">
    <source>
        <dbReference type="ARBA" id="ARBA00071366"/>
    </source>
</evidence>
<dbReference type="AlphaFoldDB" id="H1Z246"/>
<keyword evidence="4" id="KW-1003">Cell membrane</keyword>
<feature type="transmembrane region" description="Helical" evidence="11">
    <location>
        <begin position="314"/>
        <end position="340"/>
    </location>
</feature>
<dbReference type="RefSeq" id="WP_004078647.1">
    <property type="nucleotide sequence ID" value="NZ_CM001436.1"/>
</dbReference>
<dbReference type="EMBL" id="CM001436">
    <property type="protein sequence ID" value="EHQ36391.1"/>
    <property type="molecule type" value="Genomic_DNA"/>
</dbReference>
<gene>
    <name evidence="12" type="ORF">Metlim_2337</name>
</gene>
<proteinExistence type="inferred from homology"/>
<evidence type="ECO:0000256" key="6">
    <source>
        <dbReference type="ARBA" id="ARBA00022989"/>
    </source>
</evidence>
<feature type="transmembrane region" description="Helical" evidence="11">
    <location>
        <begin position="102"/>
        <end position="124"/>
    </location>
</feature>
<feature type="transmembrane region" description="Helical" evidence="11">
    <location>
        <begin position="131"/>
        <end position="153"/>
    </location>
</feature>
<evidence type="ECO:0000256" key="4">
    <source>
        <dbReference type="ARBA" id="ARBA00022475"/>
    </source>
</evidence>
<dbReference type="Proteomes" id="UP000005741">
    <property type="component" value="Chromosome"/>
</dbReference>
<dbReference type="CDD" id="cd06550">
    <property type="entry name" value="TM_ABC_iron-siderophores_like"/>
    <property type="match status" value="1"/>
</dbReference>
<feature type="transmembrane region" description="Helical" evidence="11">
    <location>
        <begin position="159"/>
        <end position="184"/>
    </location>
</feature>
<keyword evidence="7 11" id="KW-0472">Membrane</keyword>
<feature type="transmembrane region" description="Helical" evidence="11">
    <location>
        <begin position="251"/>
        <end position="278"/>
    </location>
</feature>